<evidence type="ECO:0000256" key="2">
    <source>
        <dbReference type="ARBA" id="ARBA00022475"/>
    </source>
</evidence>
<keyword evidence="6 12" id="KW-0472">Membrane</keyword>
<gene>
    <name evidence="15" type="ORF">J2R98_000576</name>
</gene>
<feature type="domain" description="Methyl-accepting transducer" evidence="13">
    <location>
        <begin position="302"/>
        <end position="573"/>
    </location>
</feature>
<evidence type="ECO:0000256" key="8">
    <source>
        <dbReference type="ARBA" id="ARBA00029447"/>
    </source>
</evidence>
<evidence type="ECO:0000259" key="14">
    <source>
        <dbReference type="PROSITE" id="PS50885"/>
    </source>
</evidence>
<comment type="caution">
    <text evidence="15">The sequence shown here is derived from an EMBL/GenBank/DDBJ whole genome shotgun (WGS) entry which is preliminary data.</text>
</comment>
<feature type="coiled-coil region" evidence="10">
    <location>
        <begin position="41"/>
        <end position="71"/>
    </location>
</feature>
<dbReference type="CDD" id="cd18773">
    <property type="entry name" value="PDC1_HK_sensor"/>
    <property type="match status" value="1"/>
</dbReference>
<evidence type="ECO:0000313" key="15">
    <source>
        <dbReference type="EMBL" id="MDQ0350773.1"/>
    </source>
</evidence>
<evidence type="ECO:0000256" key="6">
    <source>
        <dbReference type="ARBA" id="ARBA00023136"/>
    </source>
</evidence>
<feature type="region of interest" description="Disordered" evidence="11">
    <location>
        <begin position="350"/>
        <end position="369"/>
    </location>
</feature>
<dbReference type="InterPro" id="IPR003660">
    <property type="entry name" value="HAMP_dom"/>
</dbReference>
<evidence type="ECO:0000256" key="10">
    <source>
        <dbReference type="SAM" id="Coils"/>
    </source>
</evidence>
<dbReference type="InterPro" id="IPR004089">
    <property type="entry name" value="MCPsignal_dom"/>
</dbReference>
<feature type="domain" description="HAMP" evidence="14">
    <location>
        <begin position="231"/>
        <end position="283"/>
    </location>
</feature>
<evidence type="ECO:0000256" key="11">
    <source>
        <dbReference type="SAM" id="MobiDB-lite"/>
    </source>
</evidence>
<evidence type="ECO:0000256" key="3">
    <source>
        <dbReference type="ARBA" id="ARBA00022500"/>
    </source>
</evidence>
<dbReference type="Gene3D" id="1.10.287.950">
    <property type="entry name" value="Methyl-accepting chemotaxis protein"/>
    <property type="match status" value="1"/>
</dbReference>
<sequence length="589" mass="65034">MKSIRLKLAVIMLVLLVVPLVTVVFVSYSQSSVLERVVIPKAELERESSAAAEVFEEYEQLLNTYSQEEELQYTSFDIPSSDVNFDNMPSTNDPDMTGFYQEYLTNYAEGYDYILNLYFGTPDGSLYLNDIPDADLTGYDATERDWYEQALANEGEVIWTEPYLDAATNQSIITLATTLTDEQGEVIGVAAIDFQMSKLATLLRQDTAQTMLLIGFISVVVGLVVVFFFVRYMNNQIKTIHTGLQNVANGDLTQPIEVNSQDEFGSLAEQYNQMLDQMHGLIKKVVESSEQVAASSQQLNANADETTRAAEQIAQSIQQVSEGNEGQVQQVQESTQYVSDISKDIEEISSRAERVNESSESTSKQAVSGEEVVKQAVNQMDEISKNTESTRDIIQSLNQRSREVEKILDIINDISEQTNLLALNAAIEAARAGEHGKGFAVVADEVRKLAEQSTESTGQISSIITEIQNETQHAVQSMENGVVNVDEGKELVNKAGHSFEDIAQAVTLVSQRMEEVSDSIKQIDERSHKLVHSMETVSQQTENASSLAEEVAGAAEEQTASVEEVTSATDALSHMAEELQQAANQFKVK</sequence>
<dbReference type="InterPro" id="IPR033479">
    <property type="entry name" value="dCache_1"/>
</dbReference>
<dbReference type="Proteomes" id="UP001236723">
    <property type="component" value="Unassembled WGS sequence"/>
</dbReference>
<evidence type="ECO:0000313" key="16">
    <source>
        <dbReference type="Proteomes" id="UP001236723"/>
    </source>
</evidence>
<dbReference type="SMART" id="SM00283">
    <property type="entry name" value="MA"/>
    <property type="match status" value="1"/>
</dbReference>
<dbReference type="CDD" id="cd11386">
    <property type="entry name" value="MCP_signal"/>
    <property type="match status" value="1"/>
</dbReference>
<evidence type="ECO:0000256" key="7">
    <source>
        <dbReference type="ARBA" id="ARBA00023224"/>
    </source>
</evidence>
<evidence type="ECO:0000256" key="12">
    <source>
        <dbReference type="SAM" id="Phobius"/>
    </source>
</evidence>
<organism evidence="15 16">
    <name type="scientific">Alkalibacillus filiformis</name>
    <dbReference type="NCBI Taxonomy" id="200990"/>
    <lineage>
        <taxon>Bacteria</taxon>
        <taxon>Bacillati</taxon>
        <taxon>Bacillota</taxon>
        <taxon>Bacilli</taxon>
        <taxon>Bacillales</taxon>
        <taxon>Bacillaceae</taxon>
        <taxon>Alkalibacillus</taxon>
    </lineage>
</organism>
<evidence type="ECO:0000256" key="4">
    <source>
        <dbReference type="ARBA" id="ARBA00022692"/>
    </source>
</evidence>
<dbReference type="Pfam" id="PF02743">
    <property type="entry name" value="dCache_1"/>
    <property type="match status" value="1"/>
</dbReference>
<dbReference type="SMART" id="SM00304">
    <property type="entry name" value="HAMP"/>
    <property type="match status" value="2"/>
</dbReference>
<dbReference type="PROSITE" id="PS50111">
    <property type="entry name" value="CHEMOTAXIS_TRANSDUC_2"/>
    <property type="match status" value="1"/>
</dbReference>
<dbReference type="CDD" id="cd06225">
    <property type="entry name" value="HAMP"/>
    <property type="match status" value="1"/>
</dbReference>
<keyword evidence="2" id="KW-1003">Cell membrane</keyword>
<dbReference type="PANTHER" id="PTHR32089">
    <property type="entry name" value="METHYL-ACCEPTING CHEMOTAXIS PROTEIN MCPB"/>
    <property type="match status" value="1"/>
</dbReference>
<keyword evidence="16" id="KW-1185">Reference proteome</keyword>
<evidence type="ECO:0000256" key="9">
    <source>
        <dbReference type="PROSITE-ProRule" id="PRU00284"/>
    </source>
</evidence>
<keyword evidence="3" id="KW-0145">Chemotaxis</keyword>
<protein>
    <submittedName>
        <fullName evidence="15">Methyl-accepting chemotaxis protein</fullName>
    </submittedName>
</protein>
<evidence type="ECO:0000259" key="13">
    <source>
        <dbReference type="PROSITE" id="PS50111"/>
    </source>
</evidence>
<evidence type="ECO:0000256" key="1">
    <source>
        <dbReference type="ARBA" id="ARBA00004651"/>
    </source>
</evidence>
<dbReference type="Gene3D" id="3.30.450.20">
    <property type="entry name" value="PAS domain"/>
    <property type="match status" value="1"/>
</dbReference>
<dbReference type="Pfam" id="PF00015">
    <property type="entry name" value="MCPsignal"/>
    <property type="match status" value="1"/>
</dbReference>
<accession>A0ABU0DR33</accession>
<keyword evidence="7 9" id="KW-0807">Transducer</keyword>
<comment type="subcellular location">
    <subcellularLocation>
        <location evidence="1">Cell membrane</location>
        <topology evidence="1">Multi-pass membrane protein</topology>
    </subcellularLocation>
</comment>
<keyword evidence="5 12" id="KW-1133">Transmembrane helix</keyword>
<comment type="similarity">
    <text evidence="8">Belongs to the methyl-accepting chemotaxis (MCP) protein family.</text>
</comment>
<dbReference type="SUPFAM" id="SSF58104">
    <property type="entry name" value="Methyl-accepting chemotaxis protein (MCP) signaling domain"/>
    <property type="match status" value="1"/>
</dbReference>
<keyword evidence="4 12" id="KW-0812">Transmembrane</keyword>
<name>A0ABU0DR33_9BACI</name>
<evidence type="ECO:0000256" key="5">
    <source>
        <dbReference type="ARBA" id="ARBA00022989"/>
    </source>
</evidence>
<dbReference type="SUPFAM" id="SSF103190">
    <property type="entry name" value="Sensory domain-like"/>
    <property type="match status" value="1"/>
</dbReference>
<dbReference type="EMBL" id="JAUSUP010000001">
    <property type="protein sequence ID" value="MDQ0350773.1"/>
    <property type="molecule type" value="Genomic_DNA"/>
</dbReference>
<dbReference type="PROSITE" id="PS50885">
    <property type="entry name" value="HAMP"/>
    <property type="match status" value="1"/>
</dbReference>
<feature type="transmembrane region" description="Helical" evidence="12">
    <location>
        <begin position="211"/>
        <end position="230"/>
    </location>
</feature>
<dbReference type="InterPro" id="IPR029151">
    <property type="entry name" value="Sensor-like_sf"/>
</dbReference>
<dbReference type="PANTHER" id="PTHR32089:SF112">
    <property type="entry name" value="LYSOZYME-LIKE PROTEIN-RELATED"/>
    <property type="match status" value="1"/>
</dbReference>
<dbReference type="Pfam" id="PF00672">
    <property type="entry name" value="HAMP"/>
    <property type="match status" value="1"/>
</dbReference>
<proteinExistence type="inferred from homology"/>
<keyword evidence="10" id="KW-0175">Coiled coil</keyword>
<dbReference type="Gene3D" id="6.10.340.10">
    <property type="match status" value="1"/>
</dbReference>
<reference evidence="15 16" key="1">
    <citation type="submission" date="2023-07" db="EMBL/GenBank/DDBJ databases">
        <title>Genomic Encyclopedia of Type Strains, Phase IV (KMG-IV): sequencing the most valuable type-strain genomes for metagenomic binning, comparative biology and taxonomic classification.</title>
        <authorList>
            <person name="Goeker M."/>
        </authorList>
    </citation>
    <scope>NUCLEOTIDE SEQUENCE [LARGE SCALE GENOMIC DNA]</scope>
    <source>
        <strain evidence="15 16">DSM 15448</strain>
    </source>
</reference>
<dbReference type="RefSeq" id="WP_307065917.1">
    <property type="nucleotide sequence ID" value="NZ_JAUSUP010000001.1"/>
</dbReference>